<dbReference type="GeneID" id="83180596"/>
<evidence type="ECO:0000256" key="1">
    <source>
        <dbReference type="SAM" id="Coils"/>
    </source>
</evidence>
<reference evidence="3" key="2">
    <citation type="journal article" date="2023" name="IMA Fungus">
        <title>Comparative genomic study of the Penicillium genus elucidates a diverse pangenome and 15 lateral gene transfer events.</title>
        <authorList>
            <person name="Petersen C."/>
            <person name="Sorensen T."/>
            <person name="Nielsen M.R."/>
            <person name="Sondergaard T.E."/>
            <person name="Sorensen J.L."/>
            <person name="Fitzpatrick D.A."/>
            <person name="Frisvad J.C."/>
            <person name="Nielsen K.L."/>
        </authorList>
    </citation>
    <scope>NUCLEOTIDE SEQUENCE</scope>
    <source>
        <strain evidence="3">IBT 15544</strain>
    </source>
</reference>
<gene>
    <name evidence="3" type="ORF">N7498_006233</name>
</gene>
<evidence type="ECO:0000313" key="4">
    <source>
        <dbReference type="Proteomes" id="UP001150904"/>
    </source>
</evidence>
<dbReference type="InterPro" id="IPR043129">
    <property type="entry name" value="ATPase_NBD"/>
</dbReference>
<keyword evidence="4" id="KW-1185">Reference proteome</keyword>
<sequence length="687" mass="77018">MPPKASLSVPYRKRRFEDITAAHDEGATSSSSTSDTVGDQPTVSRNPRHPNGKDRQQKPTFLVGIDFGTTMTSVSYYKFKLGKRPANGISKDAIRSVIGWPNAASGQNRGEVPNESLYLDQEYYWGYGAREKAQEVLSSEDLNLAHRPIRLTKLFLADWLSKKNPQGRDTCLPDGPHFGRRANKAAQYAEISETLVALNKDVTDVIRDYLIEVLRHTKTQLVEYESFKDTSEVELALSVPAGWPLKASWTLQEILKQAVEAVKFGQGFDLFFVNEPEAASALALEMLVGAKTLAVCIGPGVKIRYMEANKRGFKTGETFLVCDAGGGTVDVTTYTINSRSPFRFSEAVPPAGENCGSVYVNQAMERHFTALLANNESLERKRISAKEQLLHSILPDFEGGLKRVFDTSKGLNGSESFIVHGLEADESKNFGKNRVKIGWGEVAGWFQESLDGIGKLIREQLDAAKEQEKSVQVKTPRIENVVRTLFDESPGEAETLVSRGAVYRAADKRYGPSRHIMANIGILQIEELDRKCAAHRDARPKKNPVDGRYYIHDCVNWVIKKGRVVGFDESFTERLSQIIEEDEDWEFSQRLYYSVTDDVQDHYKLDHPNNKGCEDAGMVSVDLTRWKEEYPIPLKGRKGRRYWEIQYDVRMELHGRNLKVSLVYPPGAEVQSSLDICIAASFVPGTE</sequence>
<evidence type="ECO:0000256" key="2">
    <source>
        <dbReference type="SAM" id="MobiDB-lite"/>
    </source>
</evidence>
<feature type="compositionally biased region" description="Polar residues" evidence="2">
    <location>
        <begin position="35"/>
        <end position="45"/>
    </location>
</feature>
<feature type="coiled-coil region" evidence="1">
    <location>
        <begin position="361"/>
        <end position="388"/>
    </location>
</feature>
<dbReference type="SUPFAM" id="SSF53067">
    <property type="entry name" value="Actin-like ATPase domain"/>
    <property type="match status" value="2"/>
</dbReference>
<dbReference type="PANTHER" id="PTHR42749">
    <property type="entry name" value="CELL SHAPE-DETERMINING PROTEIN MREB"/>
    <property type="match status" value="1"/>
</dbReference>
<feature type="region of interest" description="Disordered" evidence="2">
    <location>
        <begin position="17"/>
        <end position="60"/>
    </location>
</feature>
<reference evidence="3" key="1">
    <citation type="submission" date="2022-12" db="EMBL/GenBank/DDBJ databases">
        <authorList>
            <person name="Petersen C."/>
        </authorList>
    </citation>
    <scope>NUCLEOTIDE SEQUENCE</scope>
    <source>
        <strain evidence="3">IBT 15544</strain>
    </source>
</reference>
<dbReference type="EMBL" id="JAPQKR010000013">
    <property type="protein sequence ID" value="KAJ5201570.1"/>
    <property type="molecule type" value="Genomic_DNA"/>
</dbReference>
<protein>
    <submittedName>
        <fullName evidence="3">Uncharacterized protein</fullName>
    </submittedName>
</protein>
<keyword evidence="1" id="KW-0175">Coiled coil</keyword>
<dbReference type="OrthoDB" id="2963168at2759"/>
<name>A0A9W9MHS8_9EURO</name>
<dbReference type="AlphaFoldDB" id="A0A9W9MHS8"/>
<evidence type="ECO:0000313" key="3">
    <source>
        <dbReference type="EMBL" id="KAJ5201570.1"/>
    </source>
</evidence>
<dbReference type="CDD" id="cd10170">
    <property type="entry name" value="ASKHA_NBD_HSP70"/>
    <property type="match status" value="1"/>
</dbReference>
<proteinExistence type="predicted"/>
<dbReference type="RefSeq" id="XP_058307486.1">
    <property type="nucleotide sequence ID" value="XM_058453295.1"/>
</dbReference>
<dbReference type="Proteomes" id="UP001150904">
    <property type="component" value="Unassembled WGS sequence"/>
</dbReference>
<feature type="compositionally biased region" description="Basic and acidic residues" evidence="2">
    <location>
        <begin position="17"/>
        <end position="26"/>
    </location>
</feature>
<comment type="caution">
    <text evidence="3">The sequence shown here is derived from an EMBL/GenBank/DDBJ whole genome shotgun (WGS) entry which is preliminary data.</text>
</comment>
<accession>A0A9W9MHS8</accession>
<organism evidence="3 4">
    <name type="scientific">Penicillium cinerascens</name>
    <dbReference type="NCBI Taxonomy" id="70096"/>
    <lineage>
        <taxon>Eukaryota</taxon>
        <taxon>Fungi</taxon>
        <taxon>Dikarya</taxon>
        <taxon>Ascomycota</taxon>
        <taxon>Pezizomycotina</taxon>
        <taxon>Eurotiomycetes</taxon>
        <taxon>Eurotiomycetidae</taxon>
        <taxon>Eurotiales</taxon>
        <taxon>Aspergillaceae</taxon>
        <taxon>Penicillium</taxon>
    </lineage>
</organism>
<dbReference type="Gene3D" id="3.30.420.40">
    <property type="match status" value="1"/>
</dbReference>
<dbReference type="PANTHER" id="PTHR42749:SF8">
    <property type="entry name" value="HSP70 FAMILY PROTEIN (AFU_ORTHOLOGUE AFUA_3G13740)"/>
    <property type="match status" value="1"/>
</dbReference>